<gene>
    <name evidence="1" type="ORF">VM1G_11800</name>
</gene>
<dbReference type="Proteomes" id="UP000078559">
    <property type="component" value="Chromosome 8"/>
</dbReference>
<dbReference type="SMR" id="A0A194W773"/>
<name>A0A194W773_CYTMA</name>
<dbReference type="AlphaFoldDB" id="A0A194W773"/>
<dbReference type="EMBL" id="CM003105">
    <property type="protein sequence ID" value="KUI72329.1"/>
    <property type="molecule type" value="Genomic_DNA"/>
</dbReference>
<evidence type="ECO:0000313" key="1">
    <source>
        <dbReference type="EMBL" id="KUI72329.1"/>
    </source>
</evidence>
<evidence type="ECO:0000313" key="2">
    <source>
        <dbReference type="Proteomes" id="UP000078559"/>
    </source>
</evidence>
<accession>A0A194W773</accession>
<reference evidence="1" key="1">
    <citation type="submission" date="2014-12" db="EMBL/GenBank/DDBJ databases">
        <title>Genome Sequence of Valsa Canker Pathogens Uncovers a Specific Adaption of Colonization on Woody Bark.</title>
        <authorList>
            <person name="Yin Z."/>
            <person name="Liu H."/>
            <person name="Gao X."/>
            <person name="Li Z."/>
            <person name="Song N."/>
            <person name="Ke X."/>
            <person name="Dai Q."/>
            <person name="Wu Y."/>
            <person name="Sun Y."/>
            <person name="Xu J.-R."/>
            <person name="Kang Z.K."/>
            <person name="Wang L."/>
            <person name="Huang L."/>
        </authorList>
    </citation>
    <scope>NUCLEOTIDE SEQUENCE [LARGE SCALE GENOMIC DNA]</scope>
    <source>
        <strain evidence="1">03-8</strain>
    </source>
</reference>
<organism evidence="1 2">
    <name type="scientific">Cytospora mali</name>
    <name type="common">Apple Valsa canker fungus</name>
    <name type="synonym">Valsa mali</name>
    <dbReference type="NCBI Taxonomy" id="578113"/>
    <lineage>
        <taxon>Eukaryota</taxon>
        <taxon>Fungi</taxon>
        <taxon>Dikarya</taxon>
        <taxon>Ascomycota</taxon>
        <taxon>Pezizomycotina</taxon>
        <taxon>Sordariomycetes</taxon>
        <taxon>Sordariomycetidae</taxon>
        <taxon>Diaporthales</taxon>
        <taxon>Cytosporaceae</taxon>
        <taxon>Cytospora</taxon>
    </lineage>
</organism>
<sequence>MRYLKLAKNTNEDVTKLSMEVLVLSGALSSLSTLAGELGTAGLRDKSTDGLRMFHIATCHATLDRIAQDLKKLVTAVR</sequence>
<keyword evidence="2" id="KW-1185">Reference proteome</keyword>
<proteinExistence type="predicted"/>
<protein>
    <submittedName>
        <fullName evidence="1">Uncharacterized protein</fullName>
    </submittedName>
</protein>